<dbReference type="Gene3D" id="3.20.20.70">
    <property type="entry name" value="Aldolase class I"/>
    <property type="match status" value="1"/>
</dbReference>
<protein>
    <recommendedName>
        <fullName evidence="11">Imidazole glycerol phosphate synthase subunit HisF</fullName>
        <ecNumber evidence="11">4.3.2.10</ecNumber>
    </recommendedName>
    <alternativeName>
        <fullName evidence="11">IGP synthase cyclase subunit</fullName>
    </alternativeName>
    <alternativeName>
        <fullName evidence="11">IGP synthase subunit HisF</fullName>
    </alternativeName>
    <alternativeName>
        <fullName evidence="11">ImGP synthase subunit HisF</fullName>
        <shortName evidence="11">IGPS subunit HisF</shortName>
    </alternativeName>
</protein>
<comment type="similarity">
    <text evidence="3 11 12">Belongs to the HisA/HisF family.</text>
</comment>
<evidence type="ECO:0000256" key="7">
    <source>
        <dbReference type="ARBA" id="ARBA00023102"/>
    </source>
</evidence>
<comment type="catalytic activity">
    <reaction evidence="10 11">
        <text>5-[(5-phospho-1-deoxy-D-ribulos-1-ylimino)methylamino]-1-(5-phospho-beta-D-ribosyl)imidazole-4-carboxamide + L-glutamine = D-erythro-1-(imidazol-4-yl)glycerol 3-phosphate + 5-amino-1-(5-phospho-beta-D-ribosyl)imidazole-4-carboxamide + L-glutamate + H(+)</text>
        <dbReference type="Rhea" id="RHEA:24793"/>
        <dbReference type="ChEBI" id="CHEBI:15378"/>
        <dbReference type="ChEBI" id="CHEBI:29985"/>
        <dbReference type="ChEBI" id="CHEBI:58278"/>
        <dbReference type="ChEBI" id="CHEBI:58359"/>
        <dbReference type="ChEBI" id="CHEBI:58475"/>
        <dbReference type="ChEBI" id="CHEBI:58525"/>
        <dbReference type="EC" id="4.3.2.10"/>
    </reaction>
</comment>
<proteinExistence type="inferred from homology"/>
<dbReference type="CDD" id="cd04731">
    <property type="entry name" value="HisF"/>
    <property type="match status" value="1"/>
</dbReference>
<evidence type="ECO:0000256" key="11">
    <source>
        <dbReference type="HAMAP-Rule" id="MF_01013"/>
    </source>
</evidence>
<dbReference type="PANTHER" id="PTHR21235">
    <property type="entry name" value="IMIDAZOLE GLYCEROL PHOSPHATE SYNTHASE SUBUNIT HISF/H IGP SYNTHASE SUBUNIT HISF/H"/>
    <property type="match status" value="1"/>
</dbReference>
<evidence type="ECO:0000256" key="9">
    <source>
        <dbReference type="ARBA" id="ARBA00025475"/>
    </source>
</evidence>
<comment type="caution">
    <text evidence="13">The sequence shown here is derived from an EMBL/GenBank/DDBJ whole genome shotgun (WGS) entry which is preliminary data.</text>
</comment>
<dbReference type="InterPro" id="IPR050064">
    <property type="entry name" value="IGPS_HisA/HisF"/>
</dbReference>
<dbReference type="RefSeq" id="WP_186768712.1">
    <property type="nucleotide sequence ID" value="NZ_JACOMF010000001.1"/>
</dbReference>
<evidence type="ECO:0000256" key="12">
    <source>
        <dbReference type="RuleBase" id="RU003657"/>
    </source>
</evidence>
<comment type="subcellular location">
    <subcellularLocation>
        <location evidence="1 11">Cytoplasm</location>
    </subcellularLocation>
</comment>
<keyword evidence="14" id="KW-1185">Reference proteome</keyword>
<dbReference type="InterPro" id="IPR013785">
    <property type="entry name" value="Aldolase_TIM"/>
</dbReference>
<dbReference type="InterPro" id="IPR011060">
    <property type="entry name" value="RibuloseP-bd_barrel"/>
</dbReference>
<evidence type="ECO:0000256" key="8">
    <source>
        <dbReference type="ARBA" id="ARBA00023239"/>
    </source>
</evidence>
<dbReference type="GO" id="GO:0000107">
    <property type="term" value="F:imidazoleglycerol-phosphate synthase activity"/>
    <property type="evidence" value="ECO:0007669"/>
    <property type="project" value="UniProtKB-UniRule"/>
</dbReference>
<dbReference type="NCBIfam" id="TIGR00735">
    <property type="entry name" value="hisF"/>
    <property type="match status" value="1"/>
</dbReference>
<keyword evidence="6 11" id="KW-0028">Amino-acid biosynthesis</keyword>
<evidence type="ECO:0000313" key="13">
    <source>
        <dbReference type="EMBL" id="MBC4013952.1"/>
    </source>
</evidence>
<keyword evidence="5 11" id="KW-0963">Cytoplasm</keyword>
<evidence type="ECO:0000256" key="5">
    <source>
        <dbReference type="ARBA" id="ARBA00022490"/>
    </source>
</evidence>
<evidence type="ECO:0000256" key="3">
    <source>
        <dbReference type="ARBA" id="ARBA00009667"/>
    </source>
</evidence>
<name>A0A9X0QWN3_9PROT</name>
<dbReference type="HAMAP" id="MF_01013">
    <property type="entry name" value="HisF"/>
    <property type="match status" value="1"/>
</dbReference>
<dbReference type="GO" id="GO:0016829">
    <property type="term" value="F:lyase activity"/>
    <property type="evidence" value="ECO:0007669"/>
    <property type="project" value="UniProtKB-KW"/>
</dbReference>
<dbReference type="Proteomes" id="UP000600101">
    <property type="component" value="Unassembled WGS sequence"/>
</dbReference>
<evidence type="ECO:0000256" key="10">
    <source>
        <dbReference type="ARBA" id="ARBA00047838"/>
    </source>
</evidence>
<keyword evidence="8 11" id="KW-0456">Lyase</keyword>
<dbReference type="EMBL" id="JACOMF010000001">
    <property type="protein sequence ID" value="MBC4013952.1"/>
    <property type="molecule type" value="Genomic_DNA"/>
</dbReference>
<dbReference type="GO" id="GO:0005737">
    <property type="term" value="C:cytoplasm"/>
    <property type="evidence" value="ECO:0007669"/>
    <property type="project" value="UniProtKB-SubCell"/>
</dbReference>
<evidence type="ECO:0000256" key="1">
    <source>
        <dbReference type="ARBA" id="ARBA00004496"/>
    </source>
</evidence>
<dbReference type="InterPro" id="IPR006062">
    <property type="entry name" value="His_biosynth"/>
</dbReference>
<comment type="pathway">
    <text evidence="2 11">Amino-acid biosynthesis; L-histidine biosynthesis; L-histidine from 5-phospho-alpha-D-ribose 1-diphosphate: step 5/9.</text>
</comment>
<reference evidence="13" key="1">
    <citation type="submission" date="2020-08" db="EMBL/GenBank/DDBJ databases">
        <authorList>
            <person name="Hu Y."/>
            <person name="Nguyen S.V."/>
            <person name="Li F."/>
            <person name="Fanning S."/>
        </authorList>
    </citation>
    <scope>NUCLEOTIDE SEQUENCE</scope>
    <source>
        <strain evidence="13">SYSU D8009</strain>
    </source>
</reference>
<keyword evidence="7 11" id="KW-0368">Histidine biosynthesis</keyword>
<comment type="function">
    <text evidence="9 11">IGPS catalyzes the conversion of PRFAR and glutamine to IGP, AICAR and glutamate. The HisF subunit catalyzes the cyclization activity that produces IGP and AICAR from PRFAR using the ammonia provided by the HisH subunit.</text>
</comment>
<comment type="subunit">
    <text evidence="4 11">Heterodimer of HisH and HisF.</text>
</comment>
<evidence type="ECO:0000256" key="4">
    <source>
        <dbReference type="ARBA" id="ARBA00011152"/>
    </source>
</evidence>
<dbReference type="EC" id="4.3.2.10" evidence="11"/>
<dbReference type="SUPFAM" id="SSF51366">
    <property type="entry name" value="Ribulose-phoshate binding barrel"/>
    <property type="match status" value="1"/>
</dbReference>
<feature type="active site" evidence="11">
    <location>
        <position position="130"/>
    </location>
</feature>
<dbReference type="InterPro" id="IPR004651">
    <property type="entry name" value="HisF"/>
</dbReference>
<dbReference type="FunFam" id="3.20.20.70:FF:000006">
    <property type="entry name" value="Imidazole glycerol phosphate synthase subunit HisF"/>
    <property type="match status" value="1"/>
</dbReference>
<dbReference type="PANTHER" id="PTHR21235:SF2">
    <property type="entry name" value="IMIDAZOLE GLYCEROL PHOSPHATE SYNTHASE HISHF"/>
    <property type="match status" value="1"/>
</dbReference>
<evidence type="ECO:0000256" key="2">
    <source>
        <dbReference type="ARBA" id="ARBA00005091"/>
    </source>
</evidence>
<evidence type="ECO:0000313" key="14">
    <source>
        <dbReference type="Proteomes" id="UP000600101"/>
    </source>
</evidence>
<dbReference type="Pfam" id="PF00977">
    <property type="entry name" value="His_biosynth"/>
    <property type="match status" value="1"/>
</dbReference>
<sequence>MVALRVIPCLDVKDGRVVKGVNFVALRDAGDPVEQARAYDREGADEITFLDIGATHENRATMYDVVSRTAAEVFIPLTVGGGVRSVEDVRRLLLAGADKASINSAAVAEPELVSRAAEAFGSQAIVVAVDARQTAPGRWEVFTHGGRRGTGIDAVGWARRMAAAGAGEILLTSMDRDGTKSGFDLELLRAVRAAVSVPLIASGGVGTVGHFVEGARAGASGLLAASVFHYGEFSIGDAKAALAGAGLPVRPLSRPLPTEAA</sequence>
<organism evidence="13 14">
    <name type="scientific">Siccirubricoccus deserti</name>
    <dbReference type="NCBI Taxonomy" id="2013562"/>
    <lineage>
        <taxon>Bacteria</taxon>
        <taxon>Pseudomonadati</taxon>
        <taxon>Pseudomonadota</taxon>
        <taxon>Alphaproteobacteria</taxon>
        <taxon>Acetobacterales</taxon>
        <taxon>Roseomonadaceae</taxon>
        <taxon>Siccirubricoccus</taxon>
    </lineage>
</organism>
<accession>A0A9X0QWN3</accession>
<evidence type="ECO:0000256" key="6">
    <source>
        <dbReference type="ARBA" id="ARBA00022605"/>
    </source>
</evidence>
<feature type="active site" evidence="11">
    <location>
        <position position="11"/>
    </location>
</feature>
<gene>
    <name evidence="11 13" type="primary">hisF</name>
    <name evidence="13" type="ORF">H7965_01340</name>
</gene>
<dbReference type="GO" id="GO:0000105">
    <property type="term" value="P:L-histidine biosynthetic process"/>
    <property type="evidence" value="ECO:0007669"/>
    <property type="project" value="UniProtKB-UniRule"/>
</dbReference>
<dbReference type="AlphaFoldDB" id="A0A9X0QWN3"/>